<dbReference type="Proteomes" id="UP000193450">
    <property type="component" value="Chromosome"/>
</dbReference>
<gene>
    <name evidence="1" type="ORF">BST96_19810</name>
</gene>
<dbReference type="InterPro" id="IPR007487">
    <property type="entry name" value="ABC_transpt-TYRBP-like"/>
</dbReference>
<evidence type="ECO:0000313" key="2">
    <source>
        <dbReference type="Proteomes" id="UP000193450"/>
    </source>
</evidence>
<protein>
    <submittedName>
        <fullName evidence="1">Uncharacterized protein</fullName>
    </submittedName>
</protein>
<name>A0A1X9NF39_9GAMM</name>
<dbReference type="Gene3D" id="3.40.50.2300">
    <property type="match status" value="2"/>
</dbReference>
<dbReference type="EMBL" id="CP019343">
    <property type="protein sequence ID" value="ARN76146.1"/>
    <property type="molecule type" value="Genomic_DNA"/>
</dbReference>
<sequence length="305" mass="33654">MLLQACATTEPVAKLVAEPVTVPARETVSQPAPVLKPQPAPKVVEPVAILLNENNPNSQQIADLLTAKLTTPTQLYYLSALPQQQVEVVAQLQQQAYSQVVAIGSNAALRAKSLDDSRVVFSQVFNYQDEGLIEAGFSGVSMVPSAEKLFSEWKQLTPGLKHIAIITGPNNQQQIARIQQAAKHHGVVVLHREVNNDKEMLYEAKQLAPLIQGFWLLPDNRVLSRRSIKEFMAQSMKQGKQVALFNRQLFKYGGLLYVGGDVDEIAEQLKVQLATTEQSVFGLKTAKIEINQRAAEQLLLVRGEQ</sequence>
<dbReference type="STRING" id="716816.BST96_19810"/>
<reference evidence="1 2" key="1">
    <citation type="submission" date="2016-11" db="EMBL/GenBank/DDBJ databases">
        <title>Trade-off between light-utilization and light-protection in marine flavobacteria.</title>
        <authorList>
            <person name="Kumagai Y."/>
        </authorList>
    </citation>
    <scope>NUCLEOTIDE SEQUENCE [LARGE SCALE GENOMIC DNA]</scope>
    <source>
        <strain evidence="1 2">NBRC 107125</strain>
    </source>
</reference>
<dbReference type="OrthoDB" id="7066624at2"/>
<dbReference type="AlphaFoldDB" id="A0A1X9NF39"/>
<organism evidence="1 2">
    <name type="scientific">Oceanicoccus sagamiensis</name>
    <dbReference type="NCBI Taxonomy" id="716816"/>
    <lineage>
        <taxon>Bacteria</taxon>
        <taxon>Pseudomonadati</taxon>
        <taxon>Pseudomonadota</taxon>
        <taxon>Gammaproteobacteria</taxon>
        <taxon>Cellvibrionales</taxon>
        <taxon>Spongiibacteraceae</taxon>
        <taxon>Oceanicoccus</taxon>
    </lineage>
</organism>
<dbReference type="PANTHER" id="PTHR35271">
    <property type="entry name" value="ABC TRANSPORTER, SUBSTRATE-BINDING LIPOPROTEIN-RELATED"/>
    <property type="match status" value="1"/>
</dbReference>
<evidence type="ECO:0000313" key="1">
    <source>
        <dbReference type="EMBL" id="ARN76146.1"/>
    </source>
</evidence>
<dbReference type="KEGG" id="osg:BST96_19810"/>
<accession>A0A1X9NF39</accession>
<dbReference type="Pfam" id="PF04392">
    <property type="entry name" value="ABC_sub_bind"/>
    <property type="match status" value="1"/>
</dbReference>
<dbReference type="PANTHER" id="PTHR35271:SF1">
    <property type="entry name" value="ABC TRANSPORTER, SUBSTRATE-BINDING LIPOPROTEIN"/>
    <property type="match status" value="1"/>
</dbReference>
<keyword evidence="2" id="KW-1185">Reference proteome</keyword>
<proteinExistence type="predicted"/>